<feature type="region of interest" description="Disordered" evidence="1">
    <location>
        <begin position="1"/>
        <end position="75"/>
    </location>
</feature>
<organism evidence="2 3">
    <name type="scientific">Acrodontium crateriforme</name>
    <dbReference type="NCBI Taxonomy" id="150365"/>
    <lineage>
        <taxon>Eukaryota</taxon>
        <taxon>Fungi</taxon>
        <taxon>Dikarya</taxon>
        <taxon>Ascomycota</taxon>
        <taxon>Pezizomycotina</taxon>
        <taxon>Dothideomycetes</taxon>
        <taxon>Dothideomycetidae</taxon>
        <taxon>Mycosphaerellales</taxon>
        <taxon>Teratosphaeriaceae</taxon>
        <taxon>Acrodontium</taxon>
    </lineage>
</organism>
<name>A0AAQ3RBD7_9PEZI</name>
<protein>
    <submittedName>
        <fullName evidence="2">Uncharacterized protein</fullName>
    </submittedName>
</protein>
<dbReference type="Proteomes" id="UP001303373">
    <property type="component" value="Chromosome 10"/>
</dbReference>
<keyword evidence="3" id="KW-1185">Reference proteome</keyword>
<evidence type="ECO:0000313" key="3">
    <source>
        <dbReference type="Proteomes" id="UP001303373"/>
    </source>
</evidence>
<evidence type="ECO:0000256" key="1">
    <source>
        <dbReference type="SAM" id="MobiDB-lite"/>
    </source>
</evidence>
<dbReference type="Gene3D" id="6.10.140.1020">
    <property type="match status" value="1"/>
</dbReference>
<reference evidence="2 3" key="1">
    <citation type="submission" date="2023-11" db="EMBL/GenBank/DDBJ databases">
        <title>An acidophilic fungus is an integral part of prey digestion in a carnivorous sundew plant.</title>
        <authorList>
            <person name="Tsai I.J."/>
        </authorList>
    </citation>
    <scope>NUCLEOTIDE SEQUENCE [LARGE SCALE GENOMIC DNA]</scope>
    <source>
        <strain evidence="2">169a</strain>
    </source>
</reference>
<proteinExistence type="predicted"/>
<gene>
    <name evidence="2" type="ORF">R9X50_00605700</name>
</gene>
<dbReference type="PANTHER" id="PTHR28527">
    <property type="entry name" value="MATING-TYPE SWITCHING PROTEIN SWI2-RELATED"/>
    <property type="match status" value="1"/>
</dbReference>
<feature type="compositionally biased region" description="Polar residues" evidence="1">
    <location>
        <begin position="58"/>
        <end position="69"/>
    </location>
</feature>
<dbReference type="EMBL" id="CP138589">
    <property type="protein sequence ID" value="WPH03181.1"/>
    <property type="molecule type" value="Genomic_DNA"/>
</dbReference>
<sequence length="295" mass="32976">MSSPLSVKRRRLNNATSTLSKPFVSPLKAAKTVGTPQPGPQSAGSRPYAPSTLAHTIKSANLPLQNPESEPNDRDTVLKHAATSKPIGARAQRPFKAFGRRTDPAELVAQKALTSLELQIRTCKNEVDTLAQAIQITTSNNDSELEDLAWKWRVAAQQVAEELFGTVKERVCRMGGVAAWRESEKRKYDRSNGLGGFAQEPGQDDDADCEFDSQGEELPEEEQEHRKKEKRRARQEAMDAADDSDMGLLTSERKTEVWQEAGNDDDEFTMDMMLRSLNIDLDVVGYDKREQRWIS</sequence>
<feature type="region of interest" description="Disordered" evidence="1">
    <location>
        <begin position="189"/>
        <end position="255"/>
    </location>
</feature>
<feature type="compositionally biased region" description="Acidic residues" evidence="1">
    <location>
        <begin position="202"/>
        <end position="222"/>
    </location>
</feature>
<evidence type="ECO:0000313" key="2">
    <source>
        <dbReference type="EMBL" id="WPH03181.1"/>
    </source>
</evidence>
<dbReference type="AlphaFoldDB" id="A0AAQ3RBD7"/>
<dbReference type="GO" id="GO:0006310">
    <property type="term" value="P:DNA recombination"/>
    <property type="evidence" value="ECO:0007669"/>
    <property type="project" value="TreeGrafter"/>
</dbReference>
<dbReference type="PANTHER" id="PTHR28527:SF1">
    <property type="entry name" value="SWI5-DEPENDENT RECOMBINATION DNA REPAIR PROTEIN 1"/>
    <property type="match status" value="1"/>
</dbReference>
<accession>A0AAQ3RBD7</accession>